<sequence>MPQRDPQPETIPEMSPDRERKNITQYFYAYDYLPMLDTPEYSPRGKTHSRLVMETYGWSIKYALSLVELVQAVKDALKGYQAAYQKNVIHRDMSVENILITRLTEEGKRGVIIDFDYAKVLGDPTLYGDPASGTRPFMSGELLIGRPYYNAVRREVDGVQVVVFDDSAPRHAFYHDLESALWILLWICLSKSGGGIRRHALVHKTDDSLDRLFRGLYEVPEIEQLGRSKREVLKDEMEFSYAIRYIDDFYRPLESFLWKLWHILHTGYKTHDFRFEETFPRFLSAFDEAEQLLKDSPPPTLTEGQLANVDKERQRRGKDEVDWQHSPRPVLKTTRQPMRPVIQENQDENLDDDDAFADETRDSSPTPGADAANLDDLGRRPARLQA</sequence>
<protein>
    <recommendedName>
        <fullName evidence="2">Protein kinase domain-containing protein</fullName>
    </recommendedName>
</protein>
<dbReference type="GO" id="GO:0005524">
    <property type="term" value="F:ATP binding"/>
    <property type="evidence" value="ECO:0007669"/>
    <property type="project" value="InterPro"/>
</dbReference>
<dbReference type="Pfam" id="PF17667">
    <property type="entry name" value="Pkinase_fungal"/>
    <property type="match status" value="1"/>
</dbReference>
<feature type="domain" description="Protein kinase" evidence="2">
    <location>
        <begin position="1"/>
        <end position="257"/>
    </location>
</feature>
<dbReference type="GO" id="GO:0004672">
    <property type="term" value="F:protein kinase activity"/>
    <property type="evidence" value="ECO:0007669"/>
    <property type="project" value="InterPro"/>
</dbReference>
<proteinExistence type="predicted"/>
<dbReference type="InterPro" id="IPR011009">
    <property type="entry name" value="Kinase-like_dom_sf"/>
</dbReference>
<dbReference type="AlphaFoldDB" id="A0A165KEB8"/>
<dbReference type="PANTHER" id="PTHR38248:SF2">
    <property type="entry name" value="FUNK1 11"/>
    <property type="match status" value="1"/>
</dbReference>
<evidence type="ECO:0000256" key="1">
    <source>
        <dbReference type="SAM" id="MobiDB-lite"/>
    </source>
</evidence>
<dbReference type="Gene3D" id="1.10.510.10">
    <property type="entry name" value="Transferase(Phosphotransferase) domain 1"/>
    <property type="match status" value="1"/>
</dbReference>
<accession>A0A165KEB8</accession>
<dbReference type="PROSITE" id="PS00109">
    <property type="entry name" value="PROTEIN_KINASE_TYR"/>
    <property type="match status" value="1"/>
</dbReference>
<dbReference type="SUPFAM" id="SSF56112">
    <property type="entry name" value="Protein kinase-like (PK-like)"/>
    <property type="match status" value="1"/>
</dbReference>
<dbReference type="PANTHER" id="PTHR38248">
    <property type="entry name" value="FUNK1 6"/>
    <property type="match status" value="1"/>
</dbReference>
<evidence type="ECO:0000313" key="3">
    <source>
        <dbReference type="EMBL" id="KZT63025.1"/>
    </source>
</evidence>
<dbReference type="InterPro" id="IPR008266">
    <property type="entry name" value="Tyr_kinase_AS"/>
</dbReference>
<dbReference type="Proteomes" id="UP000076727">
    <property type="component" value="Unassembled WGS sequence"/>
</dbReference>
<dbReference type="InterPro" id="IPR000719">
    <property type="entry name" value="Prot_kinase_dom"/>
</dbReference>
<dbReference type="OrthoDB" id="2803482at2759"/>
<dbReference type="PROSITE" id="PS50011">
    <property type="entry name" value="PROTEIN_KINASE_DOM"/>
    <property type="match status" value="1"/>
</dbReference>
<dbReference type="EMBL" id="KV429355">
    <property type="protein sequence ID" value="KZT63025.1"/>
    <property type="molecule type" value="Genomic_DNA"/>
</dbReference>
<dbReference type="STRING" id="1314783.A0A165KEB8"/>
<reference evidence="3 4" key="1">
    <citation type="journal article" date="2016" name="Mol. Biol. Evol.">
        <title>Comparative Genomics of Early-Diverging Mushroom-Forming Fungi Provides Insights into the Origins of Lignocellulose Decay Capabilities.</title>
        <authorList>
            <person name="Nagy L.G."/>
            <person name="Riley R."/>
            <person name="Tritt A."/>
            <person name="Adam C."/>
            <person name="Daum C."/>
            <person name="Floudas D."/>
            <person name="Sun H."/>
            <person name="Yadav J.S."/>
            <person name="Pangilinan J."/>
            <person name="Larsson K.H."/>
            <person name="Matsuura K."/>
            <person name="Barry K."/>
            <person name="Labutti K."/>
            <person name="Kuo R."/>
            <person name="Ohm R.A."/>
            <person name="Bhattacharya S.S."/>
            <person name="Shirouzu T."/>
            <person name="Yoshinaga Y."/>
            <person name="Martin F.M."/>
            <person name="Grigoriev I.V."/>
            <person name="Hibbett D.S."/>
        </authorList>
    </citation>
    <scope>NUCLEOTIDE SEQUENCE [LARGE SCALE GENOMIC DNA]</scope>
    <source>
        <strain evidence="3 4">L-15889</strain>
    </source>
</reference>
<evidence type="ECO:0000313" key="4">
    <source>
        <dbReference type="Proteomes" id="UP000076727"/>
    </source>
</evidence>
<gene>
    <name evidence="3" type="ORF">DAEQUDRAFT_815861</name>
</gene>
<feature type="compositionally biased region" description="Acidic residues" evidence="1">
    <location>
        <begin position="345"/>
        <end position="357"/>
    </location>
</feature>
<organism evidence="3 4">
    <name type="scientific">Daedalea quercina L-15889</name>
    <dbReference type="NCBI Taxonomy" id="1314783"/>
    <lineage>
        <taxon>Eukaryota</taxon>
        <taxon>Fungi</taxon>
        <taxon>Dikarya</taxon>
        <taxon>Basidiomycota</taxon>
        <taxon>Agaricomycotina</taxon>
        <taxon>Agaricomycetes</taxon>
        <taxon>Polyporales</taxon>
        <taxon>Fomitopsis</taxon>
    </lineage>
</organism>
<evidence type="ECO:0000259" key="2">
    <source>
        <dbReference type="PROSITE" id="PS50011"/>
    </source>
</evidence>
<feature type="region of interest" description="Disordered" evidence="1">
    <location>
        <begin position="294"/>
        <end position="386"/>
    </location>
</feature>
<name>A0A165KEB8_9APHY</name>
<dbReference type="InterPro" id="IPR040976">
    <property type="entry name" value="Pkinase_fungal"/>
</dbReference>
<keyword evidence="4" id="KW-1185">Reference proteome</keyword>
<feature type="compositionally biased region" description="Basic and acidic residues" evidence="1">
    <location>
        <begin position="309"/>
        <end position="325"/>
    </location>
</feature>